<feature type="domain" description="AB hydrolase-1" evidence="3">
    <location>
        <begin position="30"/>
        <end position="146"/>
    </location>
</feature>
<evidence type="ECO:0000313" key="4">
    <source>
        <dbReference type="EMBL" id="ROS44374.1"/>
    </source>
</evidence>
<gene>
    <name evidence="4" type="ORF">EDD35_6815</name>
</gene>
<name>A0A3N2H631_9PSEU</name>
<dbReference type="InterPro" id="IPR000073">
    <property type="entry name" value="AB_hydrolase_1"/>
</dbReference>
<comment type="caution">
    <text evidence="4">The sequence shown here is derived from an EMBL/GenBank/DDBJ whole genome shotgun (WGS) entry which is preliminary data.</text>
</comment>
<protein>
    <recommendedName>
        <fullName evidence="3">AB hydrolase-1 domain-containing protein</fullName>
    </recommendedName>
</protein>
<dbReference type="RefSeq" id="WP_123686356.1">
    <property type="nucleotide sequence ID" value="NZ_RKHY01000001.1"/>
</dbReference>
<reference evidence="4 5" key="1">
    <citation type="submission" date="2018-11" db="EMBL/GenBank/DDBJ databases">
        <title>Sequencing the genomes of 1000 actinobacteria strains.</title>
        <authorList>
            <person name="Klenk H.-P."/>
        </authorList>
    </citation>
    <scope>NUCLEOTIDE SEQUENCE [LARGE SCALE GENOMIC DNA]</scope>
    <source>
        <strain evidence="4 5">DSM 44348</strain>
    </source>
</reference>
<dbReference type="PANTHER" id="PTHR22946:SF9">
    <property type="entry name" value="POLYKETIDE TRANSFERASE AF380"/>
    <property type="match status" value="1"/>
</dbReference>
<dbReference type="EMBL" id="RKHY01000001">
    <property type="protein sequence ID" value="ROS44374.1"/>
    <property type="molecule type" value="Genomic_DNA"/>
</dbReference>
<dbReference type="AlphaFoldDB" id="A0A3N2H631"/>
<keyword evidence="5" id="KW-1185">Reference proteome</keyword>
<dbReference type="SUPFAM" id="SSF53474">
    <property type="entry name" value="alpha/beta-Hydrolases"/>
    <property type="match status" value="1"/>
</dbReference>
<evidence type="ECO:0000256" key="2">
    <source>
        <dbReference type="ARBA" id="ARBA00038115"/>
    </source>
</evidence>
<evidence type="ECO:0000259" key="3">
    <source>
        <dbReference type="Pfam" id="PF00561"/>
    </source>
</evidence>
<evidence type="ECO:0000256" key="1">
    <source>
        <dbReference type="ARBA" id="ARBA00022801"/>
    </source>
</evidence>
<dbReference type="GO" id="GO:0052689">
    <property type="term" value="F:carboxylic ester hydrolase activity"/>
    <property type="evidence" value="ECO:0007669"/>
    <property type="project" value="UniProtKB-ARBA"/>
</dbReference>
<organism evidence="4 5">
    <name type="scientific">Amycolatopsis thermoflava</name>
    <dbReference type="NCBI Taxonomy" id="84480"/>
    <lineage>
        <taxon>Bacteria</taxon>
        <taxon>Bacillati</taxon>
        <taxon>Actinomycetota</taxon>
        <taxon>Actinomycetes</taxon>
        <taxon>Pseudonocardiales</taxon>
        <taxon>Pseudonocardiaceae</taxon>
        <taxon>Amycolatopsis</taxon>
        <taxon>Amycolatopsis methanolica group</taxon>
    </lineage>
</organism>
<comment type="similarity">
    <text evidence="2">Belongs to the AB hydrolase superfamily. FUS2 hydrolase family.</text>
</comment>
<proteinExistence type="inferred from homology"/>
<evidence type="ECO:0000313" key="5">
    <source>
        <dbReference type="Proteomes" id="UP000274843"/>
    </source>
</evidence>
<dbReference type="Gene3D" id="3.40.50.1820">
    <property type="entry name" value="alpha/beta hydrolase"/>
    <property type="match status" value="1"/>
</dbReference>
<dbReference type="Gene3D" id="1.10.10.800">
    <property type="match status" value="1"/>
</dbReference>
<dbReference type="InterPro" id="IPR029058">
    <property type="entry name" value="AB_hydrolase_fold"/>
</dbReference>
<dbReference type="Proteomes" id="UP000274843">
    <property type="component" value="Unassembled WGS sequence"/>
</dbReference>
<sequence>MAREDIEFTAQGTTLHGWFYPAEGATGEAPCVVLQHGFSGVKEMYLDSYAELFQAAGLACLVYDHPGFGASDAVPGCPRLEIDPWQQVRFVQHAITYAQSRPEVDAERIGLWGSSYAGGHALVVAGIDRRVKAVVSQVPPVSGSMAFKELIRIDRWAEMDAVFAAERRARLAGAEPSMLPVVTTDPAGAAALPTPDAYEWCTTTAQQRAPEWRNEVTLLSMEFLRGYEPGRWAPLIAPTPLLMIVAPLDRLADGQLATQVYEEALHPKKLVLIPGGHFDAYHGPGFECSAPPARDWFVEHLLDKRV</sequence>
<dbReference type="Pfam" id="PF00561">
    <property type="entry name" value="Abhydrolase_1"/>
    <property type="match status" value="1"/>
</dbReference>
<dbReference type="PANTHER" id="PTHR22946">
    <property type="entry name" value="DIENELACTONE HYDROLASE DOMAIN-CONTAINING PROTEIN-RELATED"/>
    <property type="match status" value="1"/>
</dbReference>
<accession>A0A3N2H631</accession>
<keyword evidence="1" id="KW-0378">Hydrolase</keyword>
<dbReference type="GeneID" id="301848061"/>
<dbReference type="InterPro" id="IPR050261">
    <property type="entry name" value="FrsA_esterase"/>
</dbReference>